<protein>
    <submittedName>
        <fullName evidence="1">Uncharacterized protein</fullName>
    </submittedName>
</protein>
<dbReference type="Proteomes" id="UP000276133">
    <property type="component" value="Unassembled WGS sequence"/>
</dbReference>
<dbReference type="AlphaFoldDB" id="A0A3M7S134"/>
<organism evidence="1 2">
    <name type="scientific">Brachionus plicatilis</name>
    <name type="common">Marine rotifer</name>
    <name type="synonym">Brachionus muelleri</name>
    <dbReference type="NCBI Taxonomy" id="10195"/>
    <lineage>
        <taxon>Eukaryota</taxon>
        <taxon>Metazoa</taxon>
        <taxon>Spiralia</taxon>
        <taxon>Gnathifera</taxon>
        <taxon>Rotifera</taxon>
        <taxon>Eurotatoria</taxon>
        <taxon>Monogononta</taxon>
        <taxon>Pseudotrocha</taxon>
        <taxon>Ploima</taxon>
        <taxon>Brachionidae</taxon>
        <taxon>Brachionus</taxon>
    </lineage>
</organism>
<gene>
    <name evidence="1" type="ORF">BpHYR1_050180</name>
</gene>
<comment type="caution">
    <text evidence="1">The sequence shown here is derived from an EMBL/GenBank/DDBJ whole genome shotgun (WGS) entry which is preliminary data.</text>
</comment>
<accession>A0A3M7S134</accession>
<proteinExistence type="predicted"/>
<name>A0A3M7S134_BRAPC</name>
<evidence type="ECO:0000313" key="2">
    <source>
        <dbReference type="Proteomes" id="UP000276133"/>
    </source>
</evidence>
<sequence length="145" mass="17006">MIESSSNTKLREIKFEDRKNSQNGICDSIKYCLENLKKISTELKLLNAMKSNQYGSRNRHLLHFISSFTSIPLKPSQLETNSIALLELNLILQLIKCSTIIEAVKKIYCAPRFFQTTYRIDLRLKTRKIADEVILLKKEWFYLFI</sequence>
<keyword evidence="2" id="KW-1185">Reference proteome</keyword>
<reference evidence="1 2" key="1">
    <citation type="journal article" date="2018" name="Sci. Rep.">
        <title>Genomic signatures of local adaptation to the degree of environmental predictability in rotifers.</title>
        <authorList>
            <person name="Franch-Gras L."/>
            <person name="Hahn C."/>
            <person name="Garcia-Roger E.M."/>
            <person name="Carmona M.J."/>
            <person name="Serra M."/>
            <person name="Gomez A."/>
        </authorList>
    </citation>
    <scope>NUCLEOTIDE SEQUENCE [LARGE SCALE GENOMIC DNA]</scope>
    <source>
        <strain evidence="1">HYR1</strain>
    </source>
</reference>
<evidence type="ECO:0000313" key="1">
    <source>
        <dbReference type="EMBL" id="RNA29340.1"/>
    </source>
</evidence>
<dbReference type="EMBL" id="REGN01002237">
    <property type="protein sequence ID" value="RNA29340.1"/>
    <property type="molecule type" value="Genomic_DNA"/>
</dbReference>